<keyword evidence="4 6" id="KW-0251">Elongation factor</keyword>
<dbReference type="Proteomes" id="UP000248856">
    <property type="component" value="Unassembled WGS sequence"/>
</dbReference>
<sequence length="307" mass="32174">MAAITASMVAELRAKTDAPMMECKKALTEAEGDLAKAEELLRVKLGTKAGKAAARITAEGVVASFIDGTTGGLIEVNSETDFVSKNDSFIALAKAAAELVAKHNPANVEALGALSYSQDGFGPTLEDVRKGLIGKIGENMTFRRFKHFGGAGKLASYLHGTRIGVVVEFDGDETAAKDVAMHIAAMKPVALTSAEVPADLIEKERSVAAAKAAEDKAKAEAEGKPVQSDEIVAKRIEGGVQKYLKEVSLFNQAFVKNDKQTVEQMLKAAGTTVKGFTLYVVGEGIEKKVDDFAAEVAAQVAAAKAAA</sequence>
<dbReference type="NCBIfam" id="TIGR00116">
    <property type="entry name" value="tsf"/>
    <property type="match status" value="1"/>
</dbReference>
<keyword evidence="5 6" id="KW-0648">Protein biosynthesis</keyword>
<evidence type="ECO:0000259" key="9">
    <source>
        <dbReference type="Pfam" id="PF00889"/>
    </source>
</evidence>
<comment type="caution">
    <text evidence="10">The sequence shown here is derived from an EMBL/GenBank/DDBJ whole genome shotgun (WGS) entry which is preliminary data.</text>
</comment>
<protein>
    <recommendedName>
        <fullName evidence="2 6">Elongation factor Ts</fullName>
        <shortName evidence="6">EF-Ts</shortName>
    </recommendedName>
</protein>
<evidence type="ECO:0000256" key="3">
    <source>
        <dbReference type="ARBA" id="ARBA00022490"/>
    </source>
</evidence>
<evidence type="ECO:0000256" key="7">
    <source>
        <dbReference type="RuleBase" id="RU000642"/>
    </source>
</evidence>
<comment type="subcellular location">
    <subcellularLocation>
        <location evidence="6 8">Cytoplasm</location>
    </subcellularLocation>
</comment>
<evidence type="ECO:0000256" key="2">
    <source>
        <dbReference type="ARBA" id="ARBA00016956"/>
    </source>
</evidence>
<evidence type="ECO:0000256" key="6">
    <source>
        <dbReference type="HAMAP-Rule" id="MF_00050"/>
    </source>
</evidence>
<dbReference type="PANTHER" id="PTHR11741:SF0">
    <property type="entry name" value="ELONGATION FACTOR TS, MITOCHONDRIAL"/>
    <property type="match status" value="1"/>
</dbReference>
<keyword evidence="11" id="KW-1185">Reference proteome</keyword>
<dbReference type="GO" id="GO:0005737">
    <property type="term" value="C:cytoplasm"/>
    <property type="evidence" value="ECO:0007669"/>
    <property type="project" value="UniProtKB-SubCell"/>
</dbReference>
<evidence type="ECO:0000256" key="4">
    <source>
        <dbReference type="ARBA" id="ARBA00022768"/>
    </source>
</evidence>
<keyword evidence="3 6" id="KW-0963">Cytoplasm</keyword>
<dbReference type="AlphaFoldDB" id="A0A328ZI47"/>
<feature type="region of interest" description="Involved in Mg(2+) ion dislocation from EF-Tu" evidence="6">
    <location>
        <begin position="80"/>
        <end position="83"/>
    </location>
</feature>
<comment type="function">
    <text evidence="6 7">Associates with the EF-Tu.GDP complex and induces the exchange of GDP to GTP. It remains bound to the aminoacyl-tRNA.EF-Tu.GTP complex up to the GTP hydrolysis stage on the ribosome.</text>
</comment>
<dbReference type="CDD" id="cd14275">
    <property type="entry name" value="UBA_EF-Ts"/>
    <property type="match status" value="1"/>
</dbReference>
<dbReference type="Gene3D" id="1.10.8.10">
    <property type="entry name" value="DNA helicase RuvA subunit, C-terminal domain"/>
    <property type="match status" value="1"/>
</dbReference>
<dbReference type="PROSITE" id="PS01127">
    <property type="entry name" value="EF_TS_2"/>
    <property type="match status" value="1"/>
</dbReference>
<dbReference type="RefSeq" id="WP_111875902.1">
    <property type="nucleotide sequence ID" value="NZ_CBCSGC010000007.1"/>
</dbReference>
<evidence type="ECO:0000256" key="5">
    <source>
        <dbReference type="ARBA" id="ARBA00022917"/>
    </source>
</evidence>
<dbReference type="InterPro" id="IPR014039">
    <property type="entry name" value="Transl_elong_EFTs/EF1B_dimer"/>
</dbReference>
<evidence type="ECO:0000256" key="8">
    <source>
        <dbReference type="RuleBase" id="RU000643"/>
    </source>
</evidence>
<name>A0A328ZI47_9BURK</name>
<gene>
    <name evidence="6" type="primary">tsf</name>
    <name evidence="10" type="ORF">AX018_100434</name>
</gene>
<evidence type="ECO:0000256" key="1">
    <source>
        <dbReference type="ARBA" id="ARBA00005532"/>
    </source>
</evidence>
<dbReference type="Gene3D" id="1.10.286.20">
    <property type="match status" value="1"/>
</dbReference>
<dbReference type="HAMAP" id="MF_00050">
    <property type="entry name" value="EF_Ts"/>
    <property type="match status" value="1"/>
</dbReference>
<dbReference type="SUPFAM" id="SSF54713">
    <property type="entry name" value="Elongation factor Ts (EF-Ts), dimerisation domain"/>
    <property type="match status" value="2"/>
</dbReference>
<dbReference type="PANTHER" id="PTHR11741">
    <property type="entry name" value="ELONGATION FACTOR TS"/>
    <property type="match status" value="1"/>
</dbReference>
<dbReference type="EMBL" id="QLTA01000004">
    <property type="protein sequence ID" value="RAR85581.1"/>
    <property type="molecule type" value="Genomic_DNA"/>
</dbReference>
<dbReference type="InterPro" id="IPR009060">
    <property type="entry name" value="UBA-like_sf"/>
</dbReference>
<proteinExistence type="inferred from homology"/>
<comment type="similarity">
    <text evidence="1 6 7">Belongs to the EF-Ts family.</text>
</comment>
<feature type="domain" description="Translation elongation factor EFTs/EF1B dimerisation" evidence="9">
    <location>
        <begin position="73"/>
        <end position="283"/>
    </location>
</feature>
<accession>A0A328ZI47</accession>
<dbReference type="OrthoDB" id="9808348at2"/>
<dbReference type="SUPFAM" id="SSF46934">
    <property type="entry name" value="UBA-like"/>
    <property type="match status" value="1"/>
</dbReference>
<dbReference type="FunFam" id="1.10.8.10:FF:000001">
    <property type="entry name" value="Elongation factor Ts"/>
    <property type="match status" value="1"/>
</dbReference>
<dbReference type="GO" id="GO:0003746">
    <property type="term" value="F:translation elongation factor activity"/>
    <property type="evidence" value="ECO:0007669"/>
    <property type="project" value="UniProtKB-UniRule"/>
</dbReference>
<dbReference type="Gene3D" id="3.30.479.20">
    <property type="entry name" value="Elongation factor Ts, dimerisation domain"/>
    <property type="match status" value="2"/>
</dbReference>
<evidence type="ECO:0000313" key="10">
    <source>
        <dbReference type="EMBL" id="RAR85581.1"/>
    </source>
</evidence>
<evidence type="ECO:0000313" key="11">
    <source>
        <dbReference type="Proteomes" id="UP000248856"/>
    </source>
</evidence>
<reference evidence="10 11" key="1">
    <citation type="submission" date="2018-06" db="EMBL/GenBank/DDBJ databases">
        <title>Genomic Encyclopedia of Archaeal and Bacterial Type Strains, Phase II (KMG-II): from individual species to whole genera.</title>
        <authorList>
            <person name="Goeker M."/>
        </authorList>
    </citation>
    <scope>NUCLEOTIDE SEQUENCE [LARGE SCALE GENOMIC DNA]</scope>
    <source>
        <strain evidence="10 11">CFPB 3232</strain>
    </source>
</reference>
<dbReference type="InterPro" id="IPR018101">
    <property type="entry name" value="Transl_elong_Ts_CS"/>
</dbReference>
<dbReference type="InterPro" id="IPR001816">
    <property type="entry name" value="Transl_elong_EFTs/EF1B"/>
</dbReference>
<organism evidence="10 11">
    <name type="scientific">Paracidovorax anthurii</name>
    <dbReference type="NCBI Taxonomy" id="78229"/>
    <lineage>
        <taxon>Bacteria</taxon>
        <taxon>Pseudomonadati</taxon>
        <taxon>Pseudomonadota</taxon>
        <taxon>Betaproteobacteria</taxon>
        <taxon>Burkholderiales</taxon>
        <taxon>Comamonadaceae</taxon>
        <taxon>Paracidovorax</taxon>
    </lineage>
</organism>
<dbReference type="InterPro" id="IPR036402">
    <property type="entry name" value="EF-Ts_dimer_sf"/>
</dbReference>
<dbReference type="Pfam" id="PF00889">
    <property type="entry name" value="EF_TS"/>
    <property type="match status" value="1"/>
</dbReference>